<feature type="transmembrane region" description="Helical" evidence="12">
    <location>
        <begin position="445"/>
        <end position="464"/>
    </location>
</feature>
<evidence type="ECO:0000256" key="7">
    <source>
        <dbReference type="ARBA" id="ARBA00022989"/>
    </source>
</evidence>
<feature type="domain" description="PA" evidence="14">
    <location>
        <begin position="59"/>
        <end position="167"/>
    </location>
</feature>
<keyword evidence="7 12" id="KW-1133">Transmembrane helix</keyword>
<comment type="subcellular location">
    <subcellularLocation>
        <location evidence="10">Endomembrane system</location>
        <topology evidence="10">Single-pass membrane protein</topology>
    </subcellularLocation>
    <subcellularLocation>
        <location evidence="1">Membrane</location>
        <topology evidence="1">Single-pass type I membrane protein</topology>
    </subcellularLocation>
</comment>
<proteinExistence type="predicted"/>
<evidence type="ECO:0000259" key="15">
    <source>
        <dbReference type="Pfam" id="PF25011"/>
    </source>
</evidence>
<dbReference type="GO" id="GO:0012505">
    <property type="term" value="C:endomembrane system"/>
    <property type="evidence" value="ECO:0007669"/>
    <property type="project" value="UniProtKB-SubCell"/>
</dbReference>
<dbReference type="Gene3D" id="3.40.30.10">
    <property type="entry name" value="Glutaredoxin"/>
    <property type="match status" value="1"/>
</dbReference>
<protein>
    <recommendedName>
        <fullName evidence="17">PA domain-containing protein</fullName>
    </recommendedName>
</protein>
<evidence type="ECO:0000256" key="2">
    <source>
        <dbReference type="ARBA" id="ARBA00022536"/>
    </source>
</evidence>
<keyword evidence="5" id="KW-0677">Repeat</keyword>
<dbReference type="Gene3D" id="3.50.30.30">
    <property type="match status" value="1"/>
</dbReference>
<keyword evidence="3 12" id="KW-0812">Transmembrane</keyword>
<keyword evidence="8 12" id="KW-0472">Membrane</keyword>
<evidence type="ECO:0000313" key="16">
    <source>
        <dbReference type="EMBL" id="CAD9994556.1"/>
    </source>
</evidence>
<dbReference type="Pfam" id="PF25011">
    <property type="entry name" value="VSR_TRX"/>
    <property type="match status" value="1"/>
</dbReference>
<evidence type="ECO:0000259" key="14">
    <source>
        <dbReference type="Pfam" id="PF02225"/>
    </source>
</evidence>
<evidence type="ECO:0000256" key="4">
    <source>
        <dbReference type="ARBA" id="ARBA00022729"/>
    </source>
</evidence>
<keyword evidence="4 13" id="KW-0732">Signal</keyword>
<keyword evidence="6" id="KW-0106">Calcium</keyword>
<dbReference type="InterPro" id="IPR046450">
    <property type="entry name" value="PA_dom_sf"/>
</dbReference>
<dbReference type="InterPro" id="IPR003137">
    <property type="entry name" value="PA_domain"/>
</dbReference>
<reference evidence="16" key="1">
    <citation type="submission" date="2021-01" db="EMBL/GenBank/DDBJ databases">
        <authorList>
            <person name="Corre E."/>
            <person name="Pelletier E."/>
            <person name="Niang G."/>
            <person name="Scheremetjew M."/>
            <person name="Finn R."/>
            <person name="Kale V."/>
            <person name="Holt S."/>
            <person name="Cochrane G."/>
            <person name="Meng A."/>
            <person name="Brown T."/>
            <person name="Cohen L."/>
        </authorList>
    </citation>
    <scope>NUCLEOTIDE SEQUENCE</scope>
    <source>
        <strain evidence="16">CCMP125</strain>
    </source>
</reference>
<dbReference type="EMBL" id="HBHT01040100">
    <property type="protein sequence ID" value="CAD9994556.1"/>
    <property type="molecule type" value="Transcribed_RNA"/>
</dbReference>
<dbReference type="GO" id="GO:0016020">
    <property type="term" value="C:membrane"/>
    <property type="evidence" value="ECO:0007669"/>
    <property type="project" value="UniProtKB-SubCell"/>
</dbReference>
<organism evidence="16">
    <name type="scientific">Entomoneis paludosa</name>
    <dbReference type="NCBI Taxonomy" id="265537"/>
    <lineage>
        <taxon>Eukaryota</taxon>
        <taxon>Sar</taxon>
        <taxon>Stramenopiles</taxon>
        <taxon>Ochrophyta</taxon>
        <taxon>Bacillariophyta</taxon>
        <taxon>Bacillariophyceae</taxon>
        <taxon>Bacillariophycidae</taxon>
        <taxon>Entomoneidaceae</taxon>
        <taxon>Entomoneis</taxon>
    </lineage>
</organism>
<evidence type="ECO:0000256" key="6">
    <source>
        <dbReference type="ARBA" id="ARBA00022837"/>
    </source>
</evidence>
<keyword evidence="9" id="KW-0325">Glycoprotein</keyword>
<evidence type="ECO:0000256" key="8">
    <source>
        <dbReference type="ARBA" id="ARBA00023136"/>
    </source>
</evidence>
<feature type="domain" description="Vacuolar sorting receptor thioredoxin-like" evidence="15">
    <location>
        <begin position="192"/>
        <end position="395"/>
    </location>
</feature>
<evidence type="ECO:0000256" key="12">
    <source>
        <dbReference type="SAM" id="Phobius"/>
    </source>
</evidence>
<evidence type="ECO:0000256" key="5">
    <source>
        <dbReference type="ARBA" id="ARBA00022737"/>
    </source>
</evidence>
<dbReference type="AlphaFoldDB" id="A0A7S3DXD1"/>
<dbReference type="SUPFAM" id="SSF52025">
    <property type="entry name" value="PA domain"/>
    <property type="match status" value="1"/>
</dbReference>
<evidence type="ECO:0000256" key="11">
    <source>
        <dbReference type="SAM" id="MobiDB-lite"/>
    </source>
</evidence>
<feature type="signal peptide" evidence="13">
    <location>
        <begin position="1"/>
        <end position="18"/>
    </location>
</feature>
<accession>A0A7S3DXD1</accession>
<evidence type="ECO:0000256" key="10">
    <source>
        <dbReference type="ARBA" id="ARBA00037847"/>
    </source>
</evidence>
<evidence type="ECO:0008006" key="17">
    <source>
        <dbReference type="Google" id="ProtNLM"/>
    </source>
</evidence>
<evidence type="ECO:0000256" key="9">
    <source>
        <dbReference type="ARBA" id="ARBA00023180"/>
    </source>
</evidence>
<feature type="region of interest" description="Disordered" evidence="11">
    <location>
        <begin position="486"/>
        <end position="558"/>
    </location>
</feature>
<dbReference type="Pfam" id="PF02225">
    <property type="entry name" value="PA"/>
    <property type="match status" value="1"/>
</dbReference>
<dbReference type="PANTHER" id="PTHR22702">
    <property type="entry name" value="PROTEASE-ASSOCIATED DOMAIN-CONTAINING PROTEIN"/>
    <property type="match status" value="1"/>
</dbReference>
<feature type="chain" id="PRO_5030908429" description="PA domain-containing protein" evidence="13">
    <location>
        <begin position="19"/>
        <end position="558"/>
    </location>
</feature>
<sequence>MLATAGLLAALLTSNVDAVGTTKLQVQIPQSLKKESGYDHRNALFGMLPYGGSIQQQVYYTENNLCTDSNIDKTKLFPHTGEVETPFILMVDRGECTFVTKVRNAQHFGAAAVLIADDKCQCERANCAPGYPGQMCESVEPMMADDGSGLDIGVPSFLLFKEDADAIKDVLKQDQVVRVEMSFSVPNPDDRVEYDFWTRPGDRNSVSFMSDFKELAVALDKRAFFTPHYAIYDGNAAGCHTADGQNQCMTLCTNHGRYCANDPDDDLYSGVSGADVVTESLRRICIWSHYGSVDGIGLNWWNYVYEFMKRCNDPDYFNSPDCIKDAYSHAGIDGTKIDTCMKDSGGLEDDTNNNKLDTEIRAQREKGVVLVPTSFVNEAQVRGAMSPGNIFEAICSGYSEGTKPDICTQCDKCPNIRDCVVSGGTCGVSPGKQADAAGKVSTHTFASSMFLLICLFSGAGYWYYNRTREEMREQVRGILAEYMPLEDNGDEGSPTNGARGNFMMPRSMGSGMAPQPGMGGGDSGMMHSQDMGFAGGNSGMSHGSSVGGDPMRSSLMSS</sequence>
<evidence type="ECO:0000256" key="3">
    <source>
        <dbReference type="ARBA" id="ARBA00022692"/>
    </source>
</evidence>
<dbReference type="PANTHER" id="PTHR22702:SF1">
    <property type="entry name" value="PROTEASE-ASSOCIATED DOMAIN-CONTAINING PROTEIN 1"/>
    <property type="match status" value="1"/>
</dbReference>
<name>A0A7S3DXD1_9STRA</name>
<dbReference type="InterPro" id="IPR056858">
    <property type="entry name" value="VSR_TRX"/>
</dbReference>
<keyword evidence="2" id="KW-0245">EGF-like domain</keyword>
<evidence type="ECO:0000256" key="13">
    <source>
        <dbReference type="SAM" id="SignalP"/>
    </source>
</evidence>
<gene>
    <name evidence="16" type="ORF">APAL1065_LOCUS26937</name>
</gene>
<evidence type="ECO:0000256" key="1">
    <source>
        <dbReference type="ARBA" id="ARBA00004479"/>
    </source>
</evidence>